<keyword evidence="3 6" id="KW-0067">ATP-binding</keyword>
<dbReference type="InterPro" id="IPR017871">
    <property type="entry name" value="ABC_transporter-like_CS"/>
</dbReference>
<dbReference type="Pfam" id="PF12848">
    <property type="entry name" value="ABC_tran_Xtn"/>
    <property type="match status" value="1"/>
</dbReference>
<protein>
    <submittedName>
        <fullName evidence="6">ABC-F family ATP-binding cassette domain-containing protein</fullName>
    </submittedName>
</protein>
<keyword evidence="1" id="KW-0677">Repeat</keyword>
<organism evidence="6 7">
    <name type="scientific">Facklamia hominis</name>
    <dbReference type="NCBI Taxonomy" id="178214"/>
    <lineage>
        <taxon>Bacteria</taxon>
        <taxon>Bacillati</taxon>
        <taxon>Bacillota</taxon>
        <taxon>Bacilli</taxon>
        <taxon>Lactobacillales</taxon>
        <taxon>Aerococcaceae</taxon>
        <taxon>Facklamia</taxon>
    </lineage>
</organism>
<dbReference type="FunFam" id="3.40.50.300:FF:000309">
    <property type="entry name" value="ABC transporter ATP-binding protein"/>
    <property type="match status" value="1"/>
</dbReference>
<dbReference type="AlphaFoldDB" id="A0AAJ1V5Y0"/>
<dbReference type="InterPro" id="IPR032781">
    <property type="entry name" value="ABC_tran_Xtn"/>
</dbReference>
<feature type="domain" description="ABC transporter" evidence="5">
    <location>
        <begin position="4"/>
        <end position="265"/>
    </location>
</feature>
<dbReference type="Gene3D" id="3.40.50.300">
    <property type="entry name" value="P-loop containing nucleotide triphosphate hydrolases"/>
    <property type="match status" value="2"/>
</dbReference>
<evidence type="ECO:0000256" key="3">
    <source>
        <dbReference type="ARBA" id="ARBA00022840"/>
    </source>
</evidence>
<evidence type="ECO:0000259" key="5">
    <source>
        <dbReference type="PROSITE" id="PS50893"/>
    </source>
</evidence>
<dbReference type="SMART" id="SM00382">
    <property type="entry name" value="AAA"/>
    <property type="match status" value="2"/>
</dbReference>
<dbReference type="PROSITE" id="PS50893">
    <property type="entry name" value="ABC_TRANSPORTER_2"/>
    <property type="match status" value="2"/>
</dbReference>
<dbReference type="PANTHER" id="PTHR42855">
    <property type="entry name" value="ABC TRANSPORTER ATP-BINDING SUBUNIT"/>
    <property type="match status" value="1"/>
</dbReference>
<accession>A0AAJ1V5Y0</accession>
<dbReference type="EMBL" id="JASOOE010000012">
    <property type="protein sequence ID" value="MDK7187654.1"/>
    <property type="molecule type" value="Genomic_DNA"/>
</dbReference>
<dbReference type="GO" id="GO:0005524">
    <property type="term" value="F:ATP binding"/>
    <property type="evidence" value="ECO:0007669"/>
    <property type="project" value="UniProtKB-KW"/>
</dbReference>
<name>A0AAJ1V5Y0_9LACT</name>
<dbReference type="PANTHER" id="PTHR42855:SF2">
    <property type="entry name" value="DRUG RESISTANCE ABC TRANSPORTER,ATP-BINDING PROTEIN"/>
    <property type="match status" value="1"/>
</dbReference>
<dbReference type="Proteomes" id="UP001229251">
    <property type="component" value="Unassembled WGS sequence"/>
</dbReference>
<dbReference type="Pfam" id="PF00005">
    <property type="entry name" value="ABC_tran"/>
    <property type="match status" value="2"/>
</dbReference>
<reference evidence="6" key="1">
    <citation type="submission" date="2023-05" db="EMBL/GenBank/DDBJ databases">
        <title>Cataloging the Phylogenetic Diversity of Human Bladder Bacteria.</title>
        <authorList>
            <person name="Du J."/>
        </authorList>
    </citation>
    <scope>NUCLEOTIDE SEQUENCE</scope>
    <source>
        <strain evidence="6">UMB1231</strain>
    </source>
</reference>
<feature type="coiled-coil region" evidence="4">
    <location>
        <begin position="569"/>
        <end position="636"/>
    </location>
</feature>
<sequence length="656" mass="74796">MILLQAHDVSRRFGDETLYEKVNFSIQERDRIALVGRNGTGKSTLLKQIMGQEPINNGHIAKAKGLKIGYLEQHVALHSPKSIWEEMESVFKDKLQLREQAIQAADEVSLLAKEGLIDGPQYHEALKKYDQLNLALEEKNAFQIESDIRTVLHGFGFTEEDYDRPIQSLSGGQKTRLALAAILLKDYDLLILDEPTNHLDMETLAWLESFLQTYQGALLIVSHDRYFLDNVVNQVYELRHQEFHHYKGNYSYYVEEKATRQAKEWKEYLKQQSQIAKLEDFIQKNIVRASTTKRAQSRRKQLDKMQRIDKPLQDKQAPRIQFSTMSESGERVIECQELAIGYPNVPPLSHGIDLDLRKQDAIAIVGPNGIGKSTLLKTLIGLLPPKAGQVNFGSNVDYGYYAQNVNALDGDLTVLETLWQAHDTTDEWKIRSILASFLFDSDSVDKKVSLLSGGEKARLALALLACDHDNTLILDEPTNHLDIDSKEVLEQALIEYDGTLLFVSHDRYFINRIASKVFELHPDGGTLYLGDFDYYMAKKKEQAAFQENSQSKEASPIAKPSKINSYEENKQLKREYRKLLTAVEEALEDNDQLEDEKQKLHEKMIEASHANDQDQLLKLDQALKLCQDNIDQALEKWETATLALEDFEAENPGLTI</sequence>
<keyword evidence="4" id="KW-0175">Coiled coil</keyword>
<dbReference type="GO" id="GO:0003676">
    <property type="term" value="F:nucleic acid binding"/>
    <property type="evidence" value="ECO:0007669"/>
    <property type="project" value="UniProtKB-ARBA"/>
</dbReference>
<dbReference type="PROSITE" id="PS00211">
    <property type="entry name" value="ABC_TRANSPORTER_1"/>
    <property type="match status" value="2"/>
</dbReference>
<evidence type="ECO:0000256" key="4">
    <source>
        <dbReference type="SAM" id="Coils"/>
    </source>
</evidence>
<evidence type="ECO:0000256" key="2">
    <source>
        <dbReference type="ARBA" id="ARBA00022741"/>
    </source>
</evidence>
<dbReference type="FunFam" id="3.40.50.300:FF:000011">
    <property type="entry name" value="Putative ABC transporter ATP-binding component"/>
    <property type="match status" value="1"/>
</dbReference>
<dbReference type="InterPro" id="IPR027417">
    <property type="entry name" value="P-loop_NTPase"/>
</dbReference>
<dbReference type="InterPro" id="IPR051309">
    <property type="entry name" value="ABCF_ATPase"/>
</dbReference>
<evidence type="ECO:0000313" key="7">
    <source>
        <dbReference type="Proteomes" id="UP001229251"/>
    </source>
</evidence>
<dbReference type="RefSeq" id="WP_006908337.1">
    <property type="nucleotide sequence ID" value="NZ_JASOOE010000012.1"/>
</dbReference>
<feature type="domain" description="ABC transporter" evidence="5">
    <location>
        <begin position="333"/>
        <end position="548"/>
    </location>
</feature>
<dbReference type="InterPro" id="IPR003593">
    <property type="entry name" value="AAA+_ATPase"/>
</dbReference>
<proteinExistence type="predicted"/>
<keyword evidence="2" id="KW-0547">Nucleotide-binding</keyword>
<gene>
    <name evidence="6" type="ORF">QP433_06645</name>
</gene>
<evidence type="ECO:0000256" key="1">
    <source>
        <dbReference type="ARBA" id="ARBA00022737"/>
    </source>
</evidence>
<dbReference type="SUPFAM" id="SSF52540">
    <property type="entry name" value="P-loop containing nucleoside triphosphate hydrolases"/>
    <property type="match status" value="2"/>
</dbReference>
<evidence type="ECO:0000313" key="6">
    <source>
        <dbReference type="EMBL" id="MDK7187654.1"/>
    </source>
</evidence>
<dbReference type="InterPro" id="IPR003439">
    <property type="entry name" value="ABC_transporter-like_ATP-bd"/>
</dbReference>
<comment type="caution">
    <text evidence="6">The sequence shown here is derived from an EMBL/GenBank/DDBJ whole genome shotgun (WGS) entry which is preliminary data.</text>
</comment>
<dbReference type="GO" id="GO:0016887">
    <property type="term" value="F:ATP hydrolysis activity"/>
    <property type="evidence" value="ECO:0007669"/>
    <property type="project" value="InterPro"/>
</dbReference>
<dbReference type="CDD" id="cd03221">
    <property type="entry name" value="ABCF_EF-3"/>
    <property type="match status" value="2"/>
</dbReference>